<evidence type="ECO:0000313" key="5">
    <source>
        <dbReference type="Proteomes" id="UP001203880"/>
    </source>
</evidence>
<proteinExistence type="predicted"/>
<accession>A0ABT0Q1X6</accession>
<feature type="signal peptide" evidence="2">
    <location>
        <begin position="1"/>
        <end position="19"/>
    </location>
</feature>
<dbReference type="EMBL" id="JAMFMB010000006">
    <property type="protein sequence ID" value="MCL6283168.1"/>
    <property type="molecule type" value="Genomic_DNA"/>
</dbReference>
<organism evidence="4 5">
    <name type="scientific">Ruegeria spongiae</name>
    <dbReference type="NCBI Taxonomy" id="2942209"/>
    <lineage>
        <taxon>Bacteria</taxon>
        <taxon>Pseudomonadati</taxon>
        <taxon>Pseudomonadota</taxon>
        <taxon>Alphaproteobacteria</taxon>
        <taxon>Rhodobacterales</taxon>
        <taxon>Roseobacteraceae</taxon>
        <taxon>Ruegeria</taxon>
    </lineage>
</organism>
<dbReference type="InterPro" id="IPR025232">
    <property type="entry name" value="DUF4174"/>
</dbReference>
<feature type="domain" description="DUF4174" evidence="3">
    <location>
        <begin position="39"/>
        <end position="140"/>
    </location>
</feature>
<name>A0ABT0Q1X6_9RHOB</name>
<keyword evidence="5" id="KW-1185">Reference proteome</keyword>
<dbReference type="Pfam" id="PF13778">
    <property type="entry name" value="DUF4174"/>
    <property type="match status" value="1"/>
</dbReference>
<feature type="chain" id="PRO_5047055965" evidence="2">
    <location>
        <begin position="20"/>
        <end position="148"/>
    </location>
</feature>
<reference evidence="4" key="1">
    <citation type="submission" date="2022-05" db="EMBL/GenBank/DDBJ databases">
        <authorList>
            <person name="Park J.-S."/>
        </authorList>
    </citation>
    <scope>NUCLEOTIDE SEQUENCE</scope>
    <source>
        <strain evidence="4">2012CJ41-6</strain>
    </source>
</reference>
<dbReference type="RefSeq" id="WP_249707815.1">
    <property type="nucleotide sequence ID" value="NZ_JAMFMB010000006.1"/>
</dbReference>
<protein>
    <submittedName>
        <fullName evidence="4">DUF4174 domain-containing protein</fullName>
    </submittedName>
</protein>
<evidence type="ECO:0000313" key="4">
    <source>
        <dbReference type="EMBL" id="MCL6283168.1"/>
    </source>
</evidence>
<comment type="caution">
    <text evidence="4">The sequence shown here is derived from an EMBL/GenBank/DDBJ whole genome shotgun (WGS) entry which is preliminary data.</text>
</comment>
<keyword evidence="1 2" id="KW-0732">Signal</keyword>
<evidence type="ECO:0000259" key="3">
    <source>
        <dbReference type="Pfam" id="PF13778"/>
    </source>
</evidence>
<evidence type="ECO:0000256" key="2">
    <source>
        <dbReference type="SAM" id="SignalP"/>
    </source>
</evidence>
<gene>
    <name evidence="4" type="ORF">M3P21_06445</name>
</gene>
<sequence length="148" mass="16748">MKRTLALVFATLIPFAATATDGTEPEETGLVRAAEDSDLSEFLWANRPIVVFADTQADPRYQQQVDMLTREAAMLTDRDVVVLTDTDPANPSALRKKLRPRGFQLVIIGKDGGVRLRKPFPWSVREISRSIDKMPLRQRELREQRGLN</sequence>
<evidence type="ECO:0000256" key="1">
    <source>
        <dbReference type="ARBA" id="ARBA00022729"/>
    </source>
</evidence>
<dbReference type="Proteomes" id="UP001203880">
    <property type="component" value="Unassembled WGS sequence"/>
</dbReference>